<dbReference type="Gene3D" id="3.40.50.1000">
    <property type="entry name" value="HAD superfamily/HAD-like"/>
    <property type="match status" value="1"/>
</dbReference>
<dbReference type="InterPro" id="IPR004274">
    <property type="entry name" value="FCP1_dom"/>
</dbReference>
<reference evidence="3" key="2">
    <citation type="submission" date="2022-01" db="EMBL/GenBank/DDBJ databases">
        <authorList>
            <person name="Yamashiro T."/>
            <person name="Shiraishi A."/>
            <person name="Satake H."/>
            <person name="Nakayama K."/>
        </authorList>
    </citation>
    <scope>NUCLEOTIDE SEQUENCE</scope>
</reference>
<gene>
    <name evidence="3" type="ORF">Tco_0707609</name>
</gene>
<keyword evidence="4" id="KW-1185">Reference proteome</keyword>
<dbReference type="InterPro" id="IPR036412">
    <property type="entry name" value="HAD-like_sf"/>
</dbReference>
<dbReference type="InterPro" id="IPR035979">
    <property type="entry name" value="RBD_domain_sf"/>
</dbReference>
<keyword evidence="1" id="KW-1133">Transmembrane helix</keyword>
<organism evidence="3 4">
    <name type="scientific">Tanacetum coccineum</name>
    <dbReference type="NCBI Taxonomy" id="301880"/>
    <lineage>
        <taxon>Eukaryota</taxon>
        <taxon>Viridiplantae</taxon>
        <taxon>Streptophyta</taxon>
        <taxon>Embryophyta</taxon>
        <taxon>Tracheophyta</taxon>
        <taxon>Spermatophyta</taxon>
        <taxon>Magnoliopsida</taxon>
        <taxon>eudicotyledons</taxon>
        <taxon>Gunneridae</taxon>
        <taxon>Pentapetalae</taxon>
        <taxon>asterids</taxon>
        <taxon>campanulids</taxon>
        <taxon>Asterales</taxon>
        <taxon>Asteraceae</taxon>
        <taxon>Asteroideae</taxon>
        <taxon>Anthemideae</taxon>
        <taxon>Anthemidinae</taxon>
        <taxon>Tanacetum</taxon>
    </lineage>
</organism>
<feature type="domain" description="FCP1 homology" evidence="2">
    <location>
        <begin position="133"/>
        <end position="279"/>
    </location>
</feature>
<feature type="transmembrane region" description="Helical" evidence="1">
    <location>
        <begin position="90"/>
        <end position="113"/>
    </location>
</feature>
<evidence type="ECO:0000313" key="3">
    <source>
        <dbReference type="EMBL" id="GJS74768.1"/>
    </source>
</evidence>
<dbReference type="SUPFAM" id="SSF54928">
    <property type="entry name" value="RNA-binding domain, RBD"/>
    <property type="match status" value="1"/>
</dbReference>
<dbReference type="PANTHER" id="PTHR34459:SF2">
    <property type="entry name" value="TRANSMEMBRANE PROTEIN"/>
    <property type="match status" value="1"/>
</dbReference>
<sequence>MGTREVYEQKLRAGNLYHEPTIKPGLGTPRCPRCLSLLDSDSDKGEWTITPVLHDATAVAGCGLGGMLGAFYGLNTGMPYLQKHVKGPKWLPFIIGIPPLLMFSAGSAALGGYGLPNFTQLSVTSYYAASSASHYGISLITRYIEDTYKTRSQQEKLHWIYVTKRPYVDEFLKYLNHNNYEIVIFTAGVEAYASVILDKLDPKGLISHRLYRSSCIYLDGKLAKDLSGLGRNLKNVVIIDDRPSFYRLQPENGIRITLFTYNNARDDELKKLMDNFFNNCDQYEDLKDALKHYLEGLAYVDFSDDTHLEAEVAKNKQMLLGRKLSIARSNPKGKRKGSA</sequence>
<comment type="caution">
    <text evidence="3">The sequence shown here is derived from an EMBL/GenBank/DDBJ whole genome shotgun (WGS) entry which is preliminary data.</text>
</comment>
<name>A0ABQ4YC66_9ASTR</name>
<evidence type="ECO:0000259" key="2">
    <source>
        <dbReference type="PROSITE" id="PS50969"/>
    </source>
</evidence>
<evidence type="ECO:0000256" key="1">
    <source>
        <dbReference type="SAM" id="Phobius"/>
    </source>
</evidence>
<keyword evidence="1" id="KW-0472">Membrane</keyword>
<proteinExistence type="predicted"/>
<protein>
    <recommendedName>
        <fullName evidence="2">FCP1 homology domain-containing protein</fullName>
    </recommendedName>
</protein>
<keyword evidence="1" id="KW-0812">Transmembrane</keyword>
<accession>A0ABQ4YC66</accession>
<dbReference type="Pfam" id="PF03031">
    <property type="entry name" value="NIF"/>
    <property type="match status" value="1"/>
</dbReference>
<dbReference type="EMBL" id="BQNB010010254">
    <property type="protein sequence ID" value="GJS74768.1"/>
    <property type="molecule type" value="Genomic_DNA"/>
</dbReference>
<dbReference type="PROSITE" id="PS50969">
    <property type="entry name" value="FCP1"/>
    <property type="match status" value="1"/>
</dbReference>
<dbReference type="SUPFAM" id="SSF56784">
    <property type="entry name" value="HAD-like"/>
    <property type="match status" value="1"/>
</dbReference>
<evidence type="ECO:0000313" key="4">
    <source>
        <dbReference type="Proteomes" id="UP001151760"/>
    </source>
</evidence>
<dbReference type="PANTHER" id="PTHR34459">
    <property type="entry name" value="OS01G0264500 PROTEIN"/>
    <property type="match status" value="1"/>
</dbReference>
<dbReference type="InterPro" id="IPR023214">
    <property type="entry name" value="HAD_sf"/>
</dbReference>
<dbReference type="SMART" id="SM00577">
    <property type="entry name" value="CPDc"/>
    <property type="match status" value="1"/>
</dbReference>
<reference evidence="3" key="1">
    <citation type="journal article" date="2022" name="Int. J. Mol. Sci.">
        <title>Draft Genome of Tanacetum Coccineum: Genomic Comparison of Closely Related Tanacetum-Family Plants.</title>
        <authorList>
            <person name="Yamashiro T."/>
            <person name="Shiraishi A."/>
            <person name="Nakayama K."/>
            <person name="Satake H."/>
        </authorList>
    </citation>
    <scope>NUCLEOTIDE SEQUENCE</scope>
</reference>
<dbReference type="CDD" id="cd07521">
    <property type="entry name" value="HAD_FCP1-like"/>
    <property type="match status" value="1"/>
</dbReference>
<feature type="transmembrane region" description="Helical" evidence="1">
    <location>
        <begin position="56"/>
        <end position="78"/>
    </location>
</feature>
<dbReference type="Proteomes" id="UP001151760">
    <property type="component" value="Unassembled WGS sequence"/>
</dbReference>